<dbReference type="PANTHER" id="PTHR43289">
    <property type="entry name" value="MITOGEN-ACTIVATED PROTEIN KINASE KINASE KINASE 20-RELATED"/>
    <property type="match status" value="1"/>
</dbReference>
<dbReference type="PRINTS" id="PR01950">
    <property type="entry name" value="LANCSUPER"/>
</dbReference>
<feature type="region of interest" description="Disordered" evidence="7">
    <location>
        <begin position="854"/>
        <end position="885"/>
    </location>
</feature>
<feature type="compositionally biased region" description="Low complexity" evidence="7">
    <location>
        <begin position="859"/>
        <end position="885"/>
    </location>
</feature>
<organism evidence="9 10">
    <name type="scientific">Kitasatospora purpeofusca</name>
    <dbReference type="NCBI Taxonomy" id="67352"/>
    <lineage>
        <taxon>Bacteria</taxon>
        <taxon>Bacillati</taxon>
        <taxon>Actinomycetota</taxon>
        <taxon>Actinomycetes</taxon>
        <taxon>Kitasatosporales</taxon>
        <taxon>Streptomycetaceae</taxon>
        <taxon>Kitasatospora</taxon>
    </lineage>
</organism>
<dbReference type="Proteomes" id="UP001432222">
    <property type="component" value="Chromosome"/>
</dbReference>
<dbReference type="Pfam" id="PF25816">
    <property type="entry name" value="RamC_N"/>
    <property type="match status" value="1"/>
</dbReference>
<dbReference type="SUPFAM" id="SSF56112">
    <property type="entry name" value="Protein kinase-like (PK-like)"/>
    <property type="match status" value="1"/>
</dbReference>
<evidence type="ECO:0000256" key="4">
    <source>
        <dbReference type="ARBA" id="ARBA00022741"/>
    </source>
</evidence>
<dbReference type="PROSITE" id="PS00109">
    <property type="entry name" value="PROTEIN_KINASE_TYR"/>
    <property type="match status" value="1"/>
</dbReference>
<evidence type="ECO:0000256" key="1">
    <source>
        <dbReference type="ARBA" id="ARBA00012513"/>
    </source>
</evidence>
<dbReference type="SMART" id="SM01260">
    <property type="entry name" value="LANC_like"/>
    <property type="match status" value="1"/>
</dbReference>
<evidence type="ECO:0000256" key="3">
    <source>
        <dbReference type="ARBA" id="ARBA00022679"/>
    </source>
</evidence>
<dbReference type="RefSeq" id="WP_328959006.1">
    <property type="nucleotide sequence ID" value="NZ_CP108110.1"/>
</dbReference>
<name>A0ABZ1UEF4_9ACTN</name>
<evidence type="ECO:0000256" key="5">
    <source>
        <dbReference type="ARBA" id="ARBA00022777"/>
    </source>
</evidence>
<keyword evidence="2" id="KW-0723">Serine/threonine-protein kinase</keyword>
<keyword evidence="6" id="KW-0067">ATP-binding</keyword>
<dbReference type="SUPFAM" id="SSF158745">
    <property type="entry name" value="LanC-like"/>
    <property type="match status" value="1"/>
</dbReference>
<dbReference type="InterPro" id="IPR007822">
    <property type="entry name" value="LANC-like"/>
</dbReference>
<dbReference type="NCBIfam" id="NF038151">
    <property type="entry name" value="lanthi_synth_III"/>
    <property type="match status" value="1"/>
</dbReference>
<protein>
    <recommendedName>
        <fullName evidence="1">non-specific serine/threonine protein kinase</fullName>
        <ecNumber evidence="1">2.7.11.1</ecNumber>
    </recommendedName>
</protein>
<dbReference type="PROSITE" id="PS50011">
    <property type="entry name" value="PROTEIN_KINASE_DOM"/>
    <property type="match status" value="1"/>
</dbReference>
<gene>
    <name evidence="9" type="primary">lanKC</name>
    <name evidence="9" type="ORF">OHA16_38965</name>
</gene>
<sequence>MRRFDEYQAFAVADPLFFETLARASFVADLQQELSGLVGAEGEVTVSGVWAGCRPTAAPALPAHGWKIHVSAVPEDAPAALRAVAAEFRRTPFHFKCLRSTRLVRLGAARWWPPGQIGKVVVIYTHSAQQCRDLLARLAGPLAGLRGPYVLTDRRYGDSGCLYYRYGEFTSSTTVDADGTPLPVLHGPDGQQWTDERVPVYRRPPWVPELFDEEPPAAADSHLLHGYQAVRALHYGGAGGVYLARRVSDGRQVVLKEARPHTAHAEDGSDAQERLRREFEALKRLRGTGVAPEPLELFEEWEHLFLAEEFIEGQPLISFIGLRNPVAANALSAQAAAEYAQVVDTVVDGLRTALAACHAHDLVHGDVSLTNVLVEPRTLRVRLIDFESMRPLNARQDQYPRTPGFAPAEPGGAVDGRAFDEYALAAVELAMLLPRNTLLALDPPALARSTRHVAGLLRRPVDRLFRTLGLPLDEAPEDRLDLPAAVAGSVAFIEAVMTPERDDRPFPADPAVFRTNPWSVAHGAAGVLRAVHGVTGRFPEPIRDWMNRAEPALDRLPPGLCFGLAGVGWTLCDAGESDWGAAVLNRALRTATATAMPADLATGAAGLGLACLAVWRRTREGRYLQEAARIGDGLIANARDAGQGLFWPDASGRAPQVGYAHGSSGIATFLLYLSRATGDETYLRIGRRALEHDLAQGVVQDDGMLSVPGRVGSQVYSPYWLRGSAGVGTALARYCRLLPDEAPLHRALDGILLRGVGGVTITTGLYRGMAGPTNLALDCAQLLDRPELREPALRGARAILSLAGHRPEGLAFPGESLLRYSTDFATGSAGIALVLDRLHRGSADFNYTLDELLPAETGPSSDGASAPAAAPRPENAPMPAGGRDA</sequence>
<dbReference type="PANTHER" id="PTHR43289:SF6">
    <property type="entry name" value="SERINE_THREONINE-PROTEIN KINASE NEKL-3"/>
    <property type="match status" value="1"/>
</dbReference>
<dbReference type="Pfam" id="PF00069">
    <property type="entry name" value="Pkinase"/>
    <property type="match status" value="1"/>
</dbReference>
<dbReference type="InterPro" id="IPR058053">
    <property type="entry name" value="RamC_C"/>
</dbReference>
<dbReference type="InterPro" id="IPR011009">
    <property type="entry name" value="Kinase-like_dom_sf"/>
</dbReference>
<dbReference type="Pfam" id="PF05147">
    <property type="entry name" value="LANC_like"/>
    <property type="match status" value="1"/>
</dbReference>
<accession>A0ABZ1UEF4</accession>
<dbReference type="SMART" id="SM00220">
    <property type="entry name" value="S_TKc"/>
    <property type="match status" value="1"/>
</dbReference>
<dbReference type="InterPro" id="IPR000719">
    <property type="entry name" value="Prot_kinase_dom"/>
</dbReference>
<dbReference type="Gene3D" id="1.10.510.10">
    <property type="entry name" value="Transferase(Phosphotransferase) domain 1"/>
    <property type="match status" value="1"/>
</dbReference>
<dbReference type="Gene3D" id="3.30.200.20">
    <property type="entry name" value="Phosphorylase Kinase, domain 1"/>
    <property type="match status" value="1"/>
</dbReference>
<proteinExistence type="predicted"/>
<dbReference type="EC" id="2.7.11.1" evidence="1"/>
<evidence type="ECO:0000313" key="10">
    <source>
        <dbReference type="Proteomes" id="UP001432222"/>
    </source>
</evidence>
<evidence type="ECO:0000259" key="8">
    <source>
        <dbReference type="PROSITE" id="PS50011"/>
    </source>
</evidence>
<dbReference type="InterPro" id="IPR057929">
    <property type="entry name" value="RamC_N"/>
</dbReference>
<dbReference type="Gene3D" id="1.50.10.20">
    <property type="match status" value="1"/>
</dbReference>
<keyword evidence="10" id="KW-1185">Reference proteome</keyword>
<dbReference type="InterPro" id="IPR008266">
    <property type="entry name" value="Tyr_kinase_AS"/>
</dbReference>
<keyword evidence="3" id="KW-0808">Transferase</keyword>
<feature type="domain" description="Protein kinase" evidence="8">
    <location>
        <begin position="227"/>
        <end position="493"/>
    </location>
</feature>
<evidence type="ECO:0000256" key="2">
    <source>
        <dbReference type="ARBA" id="ARBA00022527"/>
    </source>
</evidence>
<reference evidence="9" key="1">
    <citation type="submission" date="2022-10" db="EMBL/GenBank/DDBJ databases">
        <title>The complete genomes of actinobacterial strains from the NBC collection.</title>
        <authorList>
            <person name="Joergensen T.S."/>
            <person name="Alvarez Arevalo M."/>
            <person name="Sterndorff E.B."/>
            <person name="Faurdal D."/>
            <person name="Vuksanovic O."/>
            <person name="Mourched A.-S."/>
            <person name="Charusanti P."/>
            <person name="Shaw S."/>
            <person name="Blin K."/>
            <person name="Weber T."/>
        </authorList>
    </citation>
    <scope>NUCLEOTIDE SEQUENCE</scope>
    <source>
        <strain evidence="9">NBC_00222</strain>
    </source>
</reference>
<dbReference type="EMBL" id="CP108110">
    <property type="protein sequence ID" value="WUQ88457.1"/>
    <property type="molecule type" value="Genomic_DNA"/>
</dbReference>
<evidence type="ECO:0000313" key="9">
    <source>
        <dbReference type="EMBL" id="WUQ88457.1"/>
    </source>
</evidence>
<keyword evidence="4" id="KW-0547">Nucleotide-binding</keyword>
<keyword evidence="5" id="KW-0418">Kinase</keyword>
<evidence type="ECO:0000256" key="6">
    <source>
        <dbReference type="ARBA" id="ARBA00022840"/>
    </source>
</evidence>
<evidence type="ECO:0000256" key="7">
    <source>
        <dbReference type="SAM" id="MobiDB-lite"/>
    </source>
</evidence>
<dbReference type="InterPro" id="IPR053524">
    <property type="entry name" value="Aerial_hyphae_peptide-synth"/>
</dbReference>
<dbReference type="CDD" id="cd04791">
    <property type="entry name" value="LanC_SerThrkinase"/>
    <property type="match status" value="1"/>
</dbReference>